<accession>A0A0F9QUN1</accession>
<evidence type="ECO:0000313" key="2">
    <source>
        <dbReference type="EMBL" id="KKN08918.1"/>
    </source>
</evidence>
<reference evidence="2" key="1">
    <citation type="journal article" date="2015" name="Nature">
        <title>Complex archaea that bridge the gap between prokaryotes and eukaryotes.</title>
        <authorList>
            <person name="Spang A."/>
            <person name="Saw J.H."/>
            <person name="Jorgensen S.L."/>
            <person name="Zaremba-Niedzwiedzka K."/>
            <person name="Martijn J."/>
            <person name="Lind A.E."/>
            <person name="van Eijk R."/>
            <person name="Schleper C."/>
            <person name="Guy L."/>
            <person name="Ettema T.J."/>
        </authorList>
    </citation>
    <scope>NUCLEOTIDE SEQUENCE</scope>
</reference>
<dbReference type="AlphaFoldDB" id="A0A0F9QUN1"/>
<feature type="region of interest" description="Disordered" evidence="1">
    <location>
        <begin position="145"/>
        <end position="186"/>
    </location>
</feature>
<comment type="caution">
    <text evidence="2">The sequence shown here is derived from an EMBL/GenBank/DDBJ whole genome shotgun (WGS) entry which is preliminary data.</text>
</comment>
<protein>
    <submittedName>
        <fullName evidence="2">Uncharacterized protein</fullName>
    </submittedName>
</protein>
<organism evidence="2">
    <name type="scientific">marine sediment metagenome</name>
    <dbReference type="NCBI Taxonomy" id="412755"/>
    <lineage>
        <taxon>unclassified sequences</taxon>
        <taxon>metagenomes</taxon>
        <taxon>ecological metagenomes</taxon>
    </lineage>
</organism>
<name>A0A0F9QUN1_9ZZZZ</name>
<sequence>MTTIRELLQEEIEAIGHYAEEPRSWLLPAFTNFAEKVDAHTGEGAIVVSRVLLETAADHLKGYLEAEGGCDHDTGICSCDTQGIVSHLEHLLGRHEEKPEPFICGQCAPAEPDVCPTHGYFYEEDCDPCNVYVVGMEALYVEGEERSVKADAESASSEELEAAASIVDHPDYGAPYGERPESGGDE</sequence>
<evidence type="ECO:0000256" key="1">
    <source>
        <dbReference type="SAM" id="MobiDB-lite"/>
    </source>
</evidence>
<proteinExistence type="predicted"/>
<gene>
    <name evidence="2" type="ORF">LCGC14_1051720</name>
</gene>
<dbReference type="EMBL" id="LAZR01004402">
    <property type="protein sequence ID" value="KKN08918.1"/>
    <property type="molecule type" value="Genomic_DNA"/>
</dbReference>